<reference evidence="2" key="2">
    <citation type="submission" date="2020-09" db="EMBL/GenBank/DDBJ databases">
        <authorList>
            <person name="Sun Q."/>
            <person name="Ohkuma M."/>
        </authorList>
    </citation>
    <scope>NUCLEOTIDE SEQUENCE</scope>
    <source>
        <strain evidence="2">JCM 30078</strain>
    </source>
</reference>
<accession>A0A917PJR4</accession>
<dbReference type="InterPro" id="IPR023387">
    <property type="entry name" value="DUF1653-like_dom"/>
</dbReference>
<dbReference type="EMBL" id="BMPO01000001">
    <property type="protein sequence ID" value="GGJ81396.1"/>
    <property type="molecule type" value="Genomic_DNA"/>
</dbReference>
<name>A0A917PJR4_9PSED</name>
<organism evidence="2 3">
    <name type="scientific">Pseudomonas matsuisoli</name>
    <dbReference type="NCBI Taxonomy" id="1515666"/>
    <lineage>
        <taxon>Bacteria</taxon>
        <taxon>Pseudomonadati</taxon>
        <taxon>Pseudomonadota</taxon>
        <taxon>Gammaproteobacteria</taxon>
        <taxon>Pseudomonadales</taxon>
        <taxon>Pseudomonadaceae</taxon>
        <taxon>Pseudomonas</taxon>
    </lineage>
</organism>
<dbReference type="Gene3D" id="2.30.30.320">
    <property type="entry name" value="DUF1653-like domain"/>
    <property type="match status" value="1"/>
</dbReference>
<evidence type="ECO:0000313" key="3">
    <source>
        <dbReference type="Proteomes" id="UP000635983"/>
    </source>
</evidence>
<protein>
    <recommendedName>
        <fullName evidence="1">DUF1653 domain-containing protein</fullName>
    </recommendedName>
</protein>
<evidence type="ECO:0000313" key="2">
    <source>
        <dbReference type="EMBL" id="GGJ81396.1"/>
    </source>
</evidence>
<dbReference type="Proteomes" id="UP000635983">
    <property type="component" value="Unassembled WGS sequence"/>
</dbReference>
<evidence type="ECO:0000259" key="1">
    <source>
        <dbReference type="Pfam" id="PF07866"/>
    </source>
</evidence>
<dbReference type="Pfam" id="PF07866">
    <property type="entry name" value="DUF1653"/>
    <property type="match status" value="1"/>
</dbReference>
<sequence length="78" mass="8983">MQLAAGLYRHYKGAEYRVLDTVRHSETEEVLVLYQALYGERGLWVRPLSMFVESVEVDGELLPRFALITADEPLTTRL</sequence>
<keyword evidence="3" id="KW-1185">Reference proteome</keyword>
<dbReference type="AlphaFoldDB" id="A0A917PJR4"/>
<comment type="caution">
    <text evidence="2">The sequence shown here is derived from an EMBL/GenBank/DDBJ whole genome shotgun (WGS) entry which is preliminary data.</text>
</comment>
<dbReference type="RefSeq" id="WP_188981464.1">
    <property type="nucleotide sequence ID" value="NZ_BMPO01000001.1"/>
</dbReference>
<dbReference type="InterPro" id="IPR037135">
    <property type="entry name" value="DUF1653-like_dom_sf"/>
</dbReference>
<gene>
    <name evidence="2" type="ORF">GCM10009304_04070</name>
</gene>
<reference evidence="2" key="1">
    <citation type="journal article" date="2014" name="Int. J. Syst. Evol. Microbiol.">
        <title>Complete genome sequence of Corynebacterium casei LMG S-19264T (=DSM 44701T), isolated from a smear-ripened cheese.</title>
        <authorList>
            <consortium name="US DOE Joint Genome Institute (JGI-PGF)"/>
            <person name="Walter F."/>
            <person name="Albersmeier A."/>
            <person name="Kalinowski J."/>
            <person name="Ruckert C."/>
        </authorList>
    </citation>
    <scope>NUCLEOTIDE SEQUENCE</scope>
    <source>
        <strain evidence="2">JCM 30078</strain>
    </source>
</reference>
<feature type="domain" description="DUF1653" evidence="1">
    <location>
        <begin position="6"/>
        <end position="66"/>
    </location>
</feature>
<proteinExistence type="predicted"/>